<dbReference type="AlphaFoldDB" id="A0A842ICJ6"/>
<feature type="transmembrane region" description="Helical" evidence="8">
    <location>
        <begin position="184"/>
        <end position="200"/>
    </location>
</feature>
<evidence type="ECO:0000256" key="2">
    <source>
        <dbReference type="ARBA" id="ARBA00022475"/>
    </source>
</evidence>
<dbReference type="GO" id="GO:0016763">
    <property type="term" value="F:pentosyltransferase activity"/>
    <property type="evidence" value="ECO:0007669"/>
    <property type="project" value="TreeGrafter"/>
</dbReference>
<feature type="transmembrane region" description="Helical" evidence="8">
    <location>
        <begin position="104"/>
        <end position="122"/>
    </location>
</feature>
<feature type="transmembrane region" description="Helical" evidence="8">
    <location>
        <begin position="325"/>
        <end position="344"/>
    </location>
</feature>
<evidence type="ECO:0000256" key="4">
    <source>
        <dbReference type="ARBA" id="ARBA00022679"/>
    </source>
</evidence>
<dbReference type="GO" id="GO:0005886">
    <property type="term" value="C:plasma membrane"/>
    <property type="evidence" value="ECO:0007669"/>
    <property type="project" value="UniProtKB-SubCell"/>
</dbReference>
<evidence type="ECO:0000256" key="1">
    <source>
        <dbReference type="ARBA" id="ARBA00004651"/>
    </source>
</evidence>
<dbReference type="PANTHER" id="PTHR33908">
    <property type="entry name" value="MANNOSYLTRANSFERASE YKCB-RELATED"/>
    <property type="match status" value="1"/>
</dbReference>
<keyword evidence="6 8" id="KW-1133">Transmembrane helix</keyword>
<evidence type="ECO:0008006" key="11">
    <source>
        <dbReference type="Google" id="ProtNLM"/>
    </source>
</evidence>
<feature type="transmembrane region" description="Helical" evidence="8">
    <location>
        <begin position="157"/>
        <end position="177"/>
    </location>
</feature>
<feature type="transmembrane region" description="Helical" evidence="8">
    <location>
        <begin position="378"/>
        <end position="396"/>
    </location>
</feature>
<proteinExistence type="predicted"/>
<organism evidence="9 10">
    <name type="scientific">Paragemmobacter straminiformis</name>
    <dbReference type="NCBI Taxonomy" id="2045119"/>
    <lineage>
        <taxon>Bacteria</taxon>
        <taxon>Pseudomonadati</taxon>
        <taxon>Pseudomonadota</taxon>
        <taxon>Alphaproteobacteria</taxon>
        <taxon>Rhodobacterales</taxon>
        <taxon>Paracoccaceae</taxon>
        <taxon>Paragemmobacter</taxon>
    </lineage>
</organism>
<feature type="transmembrane region" description="Helical" evidence="8">
    <location>
        <begin position="350"/>
        <end position="371"/>
    </location>
</feature>
<accession>A0A842ICJ6</accession>
<dbReference type="PANTHER" id="PTHR33908:SF11">
    <property type="entry name" value="MEMBRANE PROTEIN"/>
    <property type="match status" value="1"/>
</dbReference>
<evidence type="ECO:0000256" key="5">
    <source>
        <dbReference type="ARBA" id="ARBA00022692"/>
    </source>
</evidence>
<evidence type="ECO:0000256" key="7">
    <source>
        <dbReference type="ARBA" id="ARBA00023136"/>
    </source>
</evidence>
<dbReference type="GO" id="GO:0009103">
    <property type="term" value="P:lipopolysaccharide biosynthetic process"/>
    <property type="evidence" value="ECO:0007669"/>
    <property type="project" value="UniProtKB-ARBA"/>
</dbReference>
<feature type="transmembrane region" description="Helical" evidence="8">
    <location>
        <begin position="233"/>
        <end position="253"/>
    </location>
</feature>
<evidence type="ECO:0000256" key="3">
    <source>
        <dbReference type="ARBA" id="ARBA00022676"/>
    </source>
</evidence>
<dbReference type="Proteomes" id="UP000555411">
    <property type="component" value="Unassembled WGS sequence"/>
</dbReference>
<evidence type="ECO:0000256" key="6">
    <source>
        <dbReference type="ARBA" id="ARBA00022989"/>
    </source>
</evidence>
<feature type="transmembrane region" description="Helical" evidence="8">
    <location>
        <begin position="288"/>
        <end position="313"/>
    </location>
</feature>
<keyword evidence="2" id="KW-1003">Cell membrane</keyword>
<evidence type="ECO:0000256" key="8">
    <source>
        <dbReference type="SAM" id="Phobius"/>
    </source>
</evidence>
<evidence type="ECO:0000313" key="10">
    <source>
        <dbReference type="Proteomes" id="UP000555411"/>
    </source>
</evidence>
<sequence length="635" mass="68532">MRDLPSDPVRTLGWPKVLLGASASLAVLMSLYIAIAYAAQLPLEAHAFRQTQTAITALWFEKTGFRLAYETPVGGAPWAIPFEFPLYQAIVALLGKVFGLSIEVAGRGLSYAFLLACLPVAWRINRRLDLGPAAFLIFVTLLFTSPQYLFWGRSVMIETAALFFALVGIGFFLDYLLGDGRRRDLVAFALAMTLALLQKITTGLPVWVVLGLVAAIFRLRAWRKGAPPRVAELGFIAACFAVPLVVGVGWAQYTDHIKTLNPLGQALTSSALSGWNWGTVVQRLSPEFWIGLVGMRIIVGNLGSLFGLILLACAFVGPTAPRARAAMQAGFAMAVLPLFMFTNLHLVHDYYQTSCLIFLFAVMAVSASQMLARPRRMALALVLVLGAAGTNAVIFLTKQLPLVQMAFGPDDRDVAVARVLARELPGDGTFVAFGNGWSSTFSYLSQRRSFTVPDWFAEFDRSVSTPEAFVGEGTLGAVLTCAPKPTIRQLVAAPPRDGWKIGETAGCDIAVPARSAPDLVTEGDCTGAIEKAVVEDRGGVRTLILSGWTAPVEGAAPEALFVSLEAQGQTPLILDTLRVPDLAANRKLGVNDGVDLGFSRLLPGGIDAGEYRLRLVQLVDGAYRACRFTHRLRVD</sequence>
<protein>
    <recommendedName>
        <fullName evidence="11">Dolichyl-phosphate-mannose-protein mannosyltransferase</fullName>
    </recommendedName>
</protein>
<keyword evidence="10" id="KW-1185">Reference proteome</keyword>
<evidence type="ECO:0000313" key="9">
    <source>
        <dbReference type="EMBL" id="MBC2836698.1"/>
    </source>
</evidence>
<feature type="transmembrane region" description="Helical" evidence="8">
    <location>
        <begin position="134"/>
        <end position="151"/>
    </location>
</feature>
<reference evidence="9 10" key="1">
    <citation type="journal article" date="2017" name="Int. J. Syst. Evol. Microbiol.">
        <title>Gemmobacter straminiformis sp. nov., isolated from an artificial fountain.</title>
        <authorList>
            <person name="Kang J.Y."/>
            <person name="Kim M.J."/>
            <person name="Chun J."/>
            <person name="Son K.P."/>
            <person name="Jahng K.Y."/>
        </authorList>
    </citation>
    <scope>NUCLEOTIDE SEQUENCE [LARGE SCALE GENOMIC DNA]</scope>
    <source>
        <strain evidence="9 10">CAM-8</strain>
    </source>
</reference>
<keyword evidence="4" id="KW-0808">Transferase</keyword>
<keyword evidence="5 8" id="KW-0812">Transmembrane</keyword>
<keyword evidence="7 8" id="KW-0472">Membrane</keyword>
<keyword evidence="3" id="KW-0328">Glycosyltransferase</keyword>
<dbReference type="EMBL" id="JACLQD010000004">
    <property type="protein sequence ID" value="MBC2836698.1"/>
    <property type="molecule type" value="Genomic_DNA"/>
</dbReference>
<name>A0A842ICJ6_9RHOB</name>
<comment type="caution">
    <text evidence="9">The sequence shown here is derived from an EMBL/GenBank/DDBJ whole genome shotgun (WGS) entry which is preliminary data.</text>
</comment>
<dbReference type="InterPro" id="IPR050297">
    <property type="entry name" value="LipidA_mod_glycosyltrf_83"/>
</dbReference>
<comment type="subcellular location">
    <subcellularLocation>
        <location evidence="1">Cell membrane</location>
        <topology evidence="1">Multi-pass membrane protein</topology>
    </subcellularLocation>
</comment>
<gene>
    <name evidence="9" type="ORF">H7F16_14350</name>
</gene>